<keyword evidence="1" id="KW-0597">Phosphoprotein</keyword>
<dbReference type="Gene3D" id="2.40.50.1020">
    <property type="entry name" value="LytTr DNA-binding domain"/>
    <property type="match status" value="1"/>
</dbReference>
<dbReference type="Proteomes" id="UP001336835">
    <property type="component" value="Unassembled WGS sequence"/>
</dbReference>
<dbReference type="InterPro" id="IPR001789">
    <property type="entry name" value="Sig_transdc_resp-reg_receiver"/>
</dbReference>
<protein>
    <submittedName>
        <fullName evidence="4">LytTR family DNA-binding domain-containing protein</fullName>
    </submittedName>
</protein>
<accession>A0ABU7ICD6</accession>
<dbReference type="Gene3D" id="3.40.50.2300">
    <property type="match status" value="1"/>
</dbReference>
<dbReference type="GO" id="GO:0003677">
    <property type="term" value="F:DNA binding"/>
    <property type="evidence" value="ECO:0007669"/>
    <property type="project" value="UniProtKB-KW"/>
</dbReference>
<sequence>MINCLIVDDEPLAQEILTTYVQGTSVLRLVKTCNTALEAFEVLHQEKIDLLFLDIKMPGLSGIDLIKSLKNPPAVIFTTAYSEYAAASYDLEAVDYLLKPITQERFDKALAKFLKLQPEATTAPNFTYFKVSGKLVKVLHADILYAQSIKDYILLHTLNGNHIVHMTMKYLGELLPEKEFVRVHRSYLVNRAVVTVIGKTHLCINETEIPIGEHYRGLLVQ</sequence>
<evidence type="ECO:0000313" key="4">
    <source>
        <dbReference type="EMBL" id="MEE1947128.1"/>
    </source>
</evidence>
<dbReference type="SMART" id="SM00850">
    <property type="entry name" value="LytTR"/>
    <property type="match status" value="1"/>
</dbReference>
<dbReference type="SMART" id="SM00448">
    <property type="entry name" value="REC"/>
    <property type="match status" value="1"/>
</dbReference>
<feature type="domain" description="HTH LytTR-type" evidence="3">
    <location>
        <begin position="126"/>
        <end position="192"/>
    </location>
</feature>
<evidence type="ECO:0000259" key="2">
    <source>
        <dbReference type="PROSITE" id="PS50110"/>
    </source>
</evidence>
<comment type="caution">
    <text evidence="4">The sequence shown here is derived from an EMBL/GenBank/DDBJ whole genome shotgun (WGS) entry which is preliminary data.</text>
</comment>
<keyword evidence="5" id="KW-1185">Reference proteome</keyword>
<evidence type="ECO:0000256" key="1">
    <source>
        <dbReference type="PROSITE-ProRule" id="PRU00169"/>
    </source>
</evidence>
<dbReference type="SUPFAM" id="SSF52172">
    <property type="entry name" value="CheY-like"/>
    <property type="match status" value="1"/>
</dbReference>
<dbReference type="InterPro" id="IPR007492">
    <property type="entry name" value="LytTR_DNA-bd_dom"/>
</dbReference>
<dbReference type="RefSeq" id="WP_330109412.1">
    <property type="nucleotide sequence ID" value="NZ_JAZDQT010000003.1"/>
</dbReference>
<dbReference type="Pfam" id="PF00072">
    <property type="entry name" value="Response_reg"/>
    <property type="match status" value="1"/>
</dbReference>
<keyword evidence="4" id="KW-0238">DNA-binding</keyword>
<reference evidence="4 5" key="1">
    <citation type="submission" date="2024-01" db="EMBL/GenBank/DDBJ databases">
        <title>Pedobacter sp. nov., isolated from fresh soil.</title>
        <authorList>
            <person name="Le N.T.T."/>
        </authorList>
    </citation>
    <scope>NUCLEOTIDE SEQUENCE [LARGE SCALE GENOMIC DNA]</scope>
    <source>
        <strain evidence="4 5">KR3-3</strain>
    </source>
</reference>
<proteinExistence type="predicted"/>
<gene>
    <name evidence="4" type="ORF">VRU48_18525</name>
</gene>
<dbReference type="PROSITE" id="PS50930">
    <property type="entry name" value="HTH_LYTTR"/>
    <property type="match status" value="1"/>
</dbReference>
<dbReference type="InterPro" id="IPR011006">
    <property type="entry name" value="CheY-like_superfamily"/>
</dbReference>
<organism evidence="4 5">
    <name type="scientific">Pedobacter albus</name>
    <dbReference type="NCBI Taxonomy" id="3113905"/>
    <lineage>
        <taxon>Bacteria</taxon>
        <taxon>Pseudomonadati</taxon>
        <taxon>Bacteroidota</taxon>
        <taxon>Sphingobacteriia</taxon>
        <taxon>Sphingobacteriales</taxon>
        <taxon>Sphingobacteriaceae</taxon>
        <taxon>Pedobacter</taxon>
    </lineage>
</organism>
<name>A0ABU7ICD6_9SPHI</name>
<dbReference type="Pfam" id="PF04397">
    <property type="entry name" value="LytTR"/>
    <property type="match status" value="1"/>
</dbReference>
<evidence type="ECO:0000259" key="3">
    <source>
        <dbReference type="PROSITE" id="PS50930"/>
    </source>
</evidence>
<feature type="domain" description="Response regulatory" evidence="2">
    <location>
        <begin position="3"/>
        <end position="114"/>
    </location>
</feature>
<dbReference type="PROSITE" id="PS50110">
    <property type="entry name" value="RESPONSE_REGULATORY"/>
    <property type="match status" value="1"/>
</dbReference>
<dbReference type="PANTHER" id="PTHR37299">
    <property type="entry name" value="TRANSCRIPTIONAL REGULATOR-RELATED"/>
    <property type="match status" value="1"/>
</dbReference>
<evidence type="ECO:0000313" key="5">
    <source>
        <dbReference type="Proteomes" id="UP001336835"/>
    </source>
</evidence>
<dbReference type="InterPro" id="IPR046947">
    <property type="entry name" value="LytR-like"/>
</dbReference>
<dbReference type="PANTHER" id="PTHR37299:SF1">
    <property type="entry name" value="STAGE 0 SPORULATION PROTEIN A HOMOLOG"/>
    <property type="match status" value="1"/>
</dbReference>
<dbReference type="EMBL" id="JAZDQT010000003">
    <property type="protein sequence ID" value="MEE1947128.1"/>
    <property type="molecule type" value="Genomic_DNA"/>
</dbReference>
<feature type="modified residue" description="4-aspartylphosphate" evidence="1">
    <location>
        <position position="54"/>
    </location>
</feature>